<proteinExistence type="inferred from homology"/>
<dbReference type="PANTHER" id="PTHR47637">
    <property type="entry name" value="CHAPERONE SURA"/>
    <property type="match status" value="1"/>
</dbReference>
<dbReference type="GO" id="GO:0050821">
    <property type="term" value="P:protein stabilization"/>
    <property type="evidence" value="ECO:0007669"/>
    <property type="project" value="InterPro"/>
</dbReference>
<comment type="caution">
    <text evidence="9">The sequence shown here is derived from an EMBL/GenBank/DDBJ whole genome shotgun (WGS) entry which is preliminary data.</text>
</comment>
<dbReference type="Gene3D" id="1.10.4030.10">
    <property type="entry name" value="Porin chaperone SurA, peptide-binding domain"/>
    <property type="match status" value="1"/>
</dbReference>
<keyword evidence="1 7" id="KW-0732">Signal</keyword>
<keyword evidence="3 7" id="KW-0574">Periplasm</keyword>
<dbReference type="InterPro" id="IPR000297">
    <property type="entry name" value="PPIase_PpiC"/>
</dbReference>
<dbReference type="Pfam" id="PF13616">
    <property type="entry name" value="Rotamase_3"/>
    <property type="match status" value="1"/>
</dbReference>
<feature type="chain" id="PRO_5008982098" description="Chaperone SurA" evidence="7">
    <location>
        <begin position="21"/>
        <end position="434"/>
    </location>
</feature>
<dbReference type="SUPFAM" id="SSF54534">
    <property type="entry name" value="FKBP-like"/>
    <property type="match status" value="2"/>
</dbReference>
<evidence type="ECO:0000259" key="8">
    <source>
        <dbReference type="PROSITE" id="PS50198"/>
    </source>
</evidence>
<comment type="subcellular location">
    <subcellularLocation>
        <location evidence="7">Periplasm</location>
    </subcellularLocation>
    <text evidence="7">Is capable of associating with the outer membrane.</text>
</comment>
<dbReference type="HAMAP" id="MF_01183">
    <property type="entry name" value="Chaperone_SurA"/>
    <property type="match status" value="1"/>
</dbReference>
<evidence type="ECO:0000256" key="4">
    <source>
        <dbReference type="ARBA" id="ARBA00023110"/>
    </source>
</evidence>
<dbReference type="Gene3D" id="3.10.50.40">
    <property type="match status" value="2"/>
</dbReference>
<evidence type="ECO:0000313" key="10">
    <source>
        <dbReference type="Proteomes" id="UP000019812"/>
    </source>
</evidence>
<keyword evidence="6 7" id="KW-0413">Isomerase</keyword>
<accession>A0A084XYY8</accession>
<feature type="signal peptide" evidence="7">
    <location>
        <begin position="1"/>
        <end position="20"/>
    </location>
</feature>
<dbReference type="InterPro" id="IPR015391">
    <property type="entry name" value="SurA_N"/>
</dbReference>
<evidence type="ECO:0000256" key="1">
    <source>
        <dbReference type="ARBA" id="ARBA00022729"/>
    </source>
</evidence>
<dbReference type="EMBL" id="JDSS02000027">
    <property type="protein sequence ID" value="KFB67682.1"/>
    <property type="molecule type" value="Genomic_DNA"/>
</dbReference>
<dbReference type="EC" id="5.2.1.8" evidence="7"/>
<organism evidence="9 10">
    <name type="scientific">Candidatus Accumulibacter vicinus</name>
    <dbReference type="NCBI Taxonomy" id="2954382"/>
    <lineage>
        <taxon>Bacteria</taxon>
        <taxon>Pseudomonadati</taxon>
        <taxon>Pseudomonadota</taxon>
        <taxon>Betaproteobacteria</taxon>
        <taxon>Candidatus Accumulibacter</taxon>
    </lineage>
</organism>
<reference evidence="9 10" key="1">
    <citation type="submission" date="2014-07" db="EMBL/GenBank/DDBJ databases">
        <title>Expanding our view of genomic diversity in Candidatus Accumulibacter clades.</title>
        <authorList>
            <person name="Skennerton C.T."/>
            <person name="Barr J.J."/>
            <person name="Slater F.R."/>
            <person name="Bond P.L."/>
            <person name="Tyson G.W."/>
        </authorList>
    </citation>
    <scope>NUCLEOTIDE SEQUENCE [LARGE SCALE GENOMIC DNA]</scope>
    <source>
        <strain evidence="10">SK-01</strain>
    </source>
</reference>
<dbReference type="PROSITE" id="PS01096">
    <property type="entry name" value="PPIC_PPIASE_1"/>
    <property type="match status" value="1"/>
</dbReference>
<feature type="domain" description="PpiC" evidence="8">
    <location>
        <begin position="288"/>
        <end position="386"/>
    </location>
</feature>
<dbReference type="Pfam" id="PF09312">
    <property type="entry name" value="SurA_N"/>
    <property type="match status" value="1"/>
</dbReference>
<dbReference type="STRING" id="1457154.CAPSK01_003125"/>
<dbReference type="GO" id="GO:0006457">
    <property type="term" value="P:protein folding"/>
    <property type="evidence" value="ECO:0007669"/>
    <property type="project" value="UniProtKB-UniRule"/>
</dbReference>
<dbReference type="PANTHER" id="PTHR47637:SF1">
    <property type="entry name" value="CHAPERONE SURA"/>
    <property type="match status" value="1"/>
</dbReference>
<feature type="domain" description="PpiC" evidence="8">
    <location>
        <begin position="177"/>
        <end position="278"/>
    </location>
</feature>
<name>A0A084XYY8_9PROT</name>
<dbReference type="GO" id="GO:0042277">
    <property type="term" value="F:peptide binding"/>
    <property type="evidence" value="ECO:0007669"/>
    <property type="project" value="InterPro"/>
</dbReference>
<dbReference type="InterPro" id="IPR050280">
    <property type="entry name" value="OMP_Chaperone_SurA"/>
</dbReference>
<dbReference type="SUPFAM" id="SSF109998">
    <property type="entry name" value="Triger factor/SurA peptide-binding domain-like"/>
    <property type="match status" value="1"/>
</dbReference>
<dbReference type="GO" id="GO:0043165">
    <property type="term" value="P:Gram-negative-bacterium-type cell outer membrane assembly"/>
    <property type="evidence" value="ECO:0007669"/>
    <property type="project" value="InterPro"/>
</dbReference>
<dbReference type="GO" id="GO:0051082">
    <property type="term" value="F:unfolded protein binding"/>
    <property type="evidence" value="ECO:0007669"/>
    <property type="project" value="UniProtKB-UniRule"/>
</dbReference>
<comment type="domain">
    <text evidence="7">The PPIase activity resides only in the second parvulin domain. The N-terminal region and the C-terminal tail are necessary and sufficient for the chaperone activity of SurA. The PPIase activity is dispensable for SurA to function as a chaperone. The N-terminal region and the C-terminal tail are also required for porin recognition.</text>
</comment>
<keyword evidence="5 7" id="KW-0143">Chaperone</keyword>
<sequence precursor="true">MKFLFRGVLLPACLVGLATAQPQPVRQPAAVDRIVAVVNDEVITQYELRSRLDSALGQLQRQGMSSPPRNVLEKQVLERLVMDKVQLQQARDMGLRIDDAQLEQALQRIAAGNNLSLAQFRAVLEKDGIAFASFREEIRAEITIARLREREVESKIFISDGEVDNYLASPSVQGGTEEEYQLAHILLRAPESASPEQIQKLRAKAEQMLERSSKGEDFAQLAAAYSDAPDGMKGGNLGWRSLDRLPTMFAEASLKLKVGEVSPVLRSSNGFHLIKLLAKRGGGAVQVVEQTHARHILIKVNEVVSESEARHKLESLHARIKHGENFAELARLFSQDGSASKGGDLGWIYPGDTVPEFERAMNLLAPGELSQPVQSPFGFHLIEVLDRRIQDVSSERRRAAARQTLRERKRDEAYQDWLRQARDRAYVEIRLEEG</sequence>
<comment type="catalytic activity">
    <reaction evidence="7">
        <text>[protein]-peptidylproline (omega=180) = [protein]-peptidylproline (omega=0)</text>
        <dbReference type="Rhea" id="RHEA:16237"/>
        <dbReference type="Rhea" id="RHEA-COMP:10747"/>
        <dbReference type="Rhea" id="RHEA-COMP:10748"/>
        <dbReference type="ChEBI" id="CHEBI:83833"/>
        <dbReference type="ChEBI" id="CHEBI:83834"/>
        <dbReference type="EC" id="5.2.1.8"/>
    </reaction>
</comment>
<gene>
    <name evidence="9" type="primary">surA_3</name>
    <name evidence="7" type="synonym">surA</name>
    <name evidence="9" type="ORF">CAPSK01_003125</name>
</gene>
<dbReference type="Pfam" id="PF00639">
    <property type="entry name" value="Rotamase"/>
    <property type="match status" value="1"/>
</dbReference>
<protein>
    <recommendedName>
        <fullName evidence="7">Chaperone SurA</fullName>
    </recommendedName>
    <alternativeName>
        <fullName evidence="7">Peptidyl-prolyl cis-trans isomerase SurA</fullName>
        <shortName evidence="7">PPIase SurA</shortName>
        <ecNumber evidence="7">5.2.1.8</ecNumber>
    </alternativeName>
    <alternativeName>
        <fullName evidence="7">Rotamase SurA</fullName>
    </alternativeName>
</protein>
<dbReference type="InterPro" id="IPR027304">
    <property type="entry name" value="Trigger_fact/SurA_dom_sf"/>
</dbReference>
<evidence type="ECO:0000256" key="3">
    <source>
        <dbReference type="ARBA" id="ARBA00022764"/>
    </source>
</evidence>
<evidence type="ECO:0000256" key="5">
    <source>
        <dbReference type="ARBA" id="ARBA00023186"/>
    </source>
</evidence>
<dbReference type="AlphaFoldDB" id="A0A084XYY8"/>
<keyword evidence="4 7" id="KW-0697">Rotamase</keyword>
<dbReference type="InterPro" id="IPR023058">
    <property type="entry name" value="PPIase_PpiC_CS"/>
</dbReference>
<evidence type="ECO:0000313" key="9">
    <source>
        <dbReference type="EMBL" id="KFB67682.1"/>
    </source>
</evidence>
<dbReference type="GO" id="GO:0030288">
    <property type="term" value="C:outer membrane-bounded periplasmic space"/>
    <property type="evidence" value="ECO:0007669"/>
    <property type="project" value="InterPro"/>
</dbReference>
<evidence type="ECO:0000256" key="2">
    <source>
        <dbReference type="ARBA" id="ARBA00022737"/>
    </source>
</evidence>
<dbReference type="GO" id="GO:0003755">
    <property type="term" value="F:peptidyl-prolyl cis-trans isomerase activity"/>
    <property type="evidence" value="ECO:0007669"/>
    <property type="project" value="UniProtKB-UniRule"/>
</dbReference>
<evidence type="ECO:0000256" key="7">
    <source>
        <dbReference type="HAMAP-Rule" id="MF_01183"/>
    </source>
</evidence>
<dbReference type="Proteomes" id="UP000019812">
    <property type="component" value="Unassembled WGS sequence"/>
</dbReference>
<keyword evidence="2 7" id="KW-0677">Repeat</keyword>
<dbReference type="InterPro" id="IPR046357">
    <property type="entry name" value="PPIase_dom_sf"/>
</dbReference>
<evidence type="ECO:0000256" key="6">
    <source>
        <dbReference type="ARBA" id="ARBA00023235"/>
    </source>
</evidence>
<dbReference type="InterPro" id="IPR023034">
    <property type="entry name" value="PPIase_SurA"/>
</dbReference>
<comment type="function">
    <text evidence="7">Chaperone involved in the correct folding and assembly of outer membrane proteins. Recognizes specific patterns of aromatic residues and the orientation of their side chains, which are found more frequently in integral outer membrane proteins. May act in both early periplasmic and late outer membrane-associated steps of protein maturation.</text>
</comment>
<dbReference type="PROSITE" id="PS50198">
    <property type="entry name" value="PPIC_PPIASE_2"/>
    <property type="match status" value="2"/>
</dbReference>